<protein>
    <submittedName>
        <fullName evidence="1">Uncharacterized protein</fullName>
    </submittedName>
</protein>
<evidence type="ECO:0000313" key="1">
    <source>
        <dbReference type="EMBL" id="KAG7445133.1"/>
    </source>
</evidence>
<organism evidence="1 2">
    <name type="scientific">Guyanagaster necrorhizus</name>
    <dbReference type="NCBI Taxonomy" id="856835"/>
    <lineage>
        <taxon>Eukaryota</taxon>
        <taxon>Fungi</taxon>
        <taxon>Dikarya</taxon>
        <taxon>Basidiomycota</taxon>
        <taxon>Agaricomycotina</taxon>
        <taxon>Agaricomycetes</taxon>
        <taxon>Agaricomycetidae</taxon>
        <taxon>Agaricales</taxon>
        <taxon>Marasmiineae</taxon>
        <taxon>Physalacriaceae</taxon>
        <taxon>Guyanagaster</taxon>
    </lineage>
</organism>
<proteinExistence type="predicted"/>
<gene>
    <name evidence="1" type="ORF">BT62DRAFT_920875</name>
</gene>
<dbReference type="EMBL" id="MU250538">
    <property type="protein sequence ID" value="KAG7445133.1"/>
    <property type="molecule type" value="Genomic_DNA"/>
</dbReference>
<comment type="caution">
    <text evidence="1">The sequence shown here is derived from an EMBL/GenBank/DDBJ whole genome shotgun (WGS) entry which is preliminary data.</text>
</comment>
<accession>A0A9P7VR44</accession>
<dbReference type="AlphaFoldDB" id="A0A9P7VR44"/>
<sequence>MSLLTNFLTVSILRLKSPSSDPERGLKAWANQVLSKRRENPTSILYASQPPTPTPLMNWWKKRRLSLASSGEVSLMSTIDNWLELANQQKGALLQELRNTESGPQIQNEMKILKTTSISQIIGTSQRIIRIEVLMVDQLKKEEQALEGSYLEANSY</sequence>
<reference evidence="1" key="1">
    <citation type="submission" date="2020-11" db="EMBL/GenBank/DDBJ databases">
        <title>Adaptations for nitrogen fixation in a non-lichenized fungal sporocarp promotes dispersal by wood-feeding termites.</title>
        <authorList>
            <consortium name="DOE Joint Genome Institute"/>
            <person name="Koch R.A."/>
            <person name="Yoon G."/>
            <person name="Arayal U."/>
            <person name="Lail K."/>
            <person name="Amirebrahimi M."/>
            <person name="Labutti K."/>
            <person name="Lipzen A."/>
            <person name="Riley R."/>
            <person name="Barry K."/>
            <person name="Henrissat B."/>
            <person name="Grigoriev I.V."/>
            <person name="Herr J.R."/>
            <person name="Aime M.C."/>
        </authorList>
    </citation>
    <scope>NUCLEOTIDE SEQUENCE</scope>
    <source>
        <strain evidence="1">MCA 3950</strain>
    </source>
</reference>
<name>A0A9P7VR44_9AGAR</name>
<keyword evidence="2" id="KW-1185">Reference proteome</keyword>
<dbReference type="RefSeq" id="XP_043038633.1">
    <property type="nucleotide sequence ID" value="XM_043184258.1"/>
</dbReference>
<dbReference type="GeneID" id="66106555"/>
<dbReference type="Proteomes" id="UP000812287">
    <property type="component" value="Unassembled WGS sequence"/>
</dbReference>
<evidence type="ECO:0000313" key="2">
    <source>
        <dbReference type="Proteomes" id="UP000812287"/>
    </source>
</evidence>